<reference evidence="4" key="2">
    <citation type="journal article" date="2013" name="G3 (Bethesda)">
        <title>Genomes of Ashbya fungi isolated from insects reveal four mating-type loci, numerous translocations, lack of transposons, and distinct gene duplications.</title>
        <authorList>
            <person name="Dietrich F.S."/>
            <person name="Voegeli S."/>
            <person name="Kuo S."/>
            <person name="Philippsen P."/>
        </authorList>
    </citation>
    <scope>GENOME REANNOTATION</scope>
    <source>
        <strain evidence="4">ATCC 10895 / CBS 109.51 / FGSC 9923 / NRRL Y-1056</strain>
    </source>
</reference>
<dbReference type="EMBL" id="AE016820">
    <property type="protein sequence ID" value="AAS54534.1"/>
    <property type="molecule type" value="Genomic_DNA"/>
</dbReference>
<dbReference type="Proteomes" id="UP000000591">
    <property type="component" value="Chromosome VII"/>
</dbReference>
<protein>
    <submittedName>
        <fullName evidence="3">AGR045Wp</fullName>
    </submittedName>
</protein>
<dbReference type="SUPFAM" id="SSF54495">
    <property type="entry name" value="UBC-like"/>
    <property type="match status" value="1"/>
</dbReference>
<dbReference type="CDD" id="cd23824">
    <property type="entry name" value="RWD_ScGIR2-like"/>
    <property type="match status" value="1"/>
</dbReference>
<dbReference type="SMART" id="SM00591">
    <property type="entry name" value="RWD"/>
    <property type="match status" value="1"/>
</dbReference>
<dbReference type="InterPro" id="IPR040213">
    <property type="entry name" value="GIR2-like"/>
</dbReference>
<name>Q750B2_EREGS</name>
<reference evidence="3 4" key="1">
    <citation type="journal article" date="2004" name="Science">
        <title>The Ashbya gossypii genome as a tool for mapping the ancient Saccharomyces cerevisiae genome.</title>
        <authorList>
            <person name="Dietrich F.S."/>
            <person name="Voegeli S."/>
            <person name="Brachat S."/>
            <person name="Lerch A."/>
            <person name="Gates K."/>
            <person name="Steiner S."/>
            <person name="Mohr C."/>
            <person name="Pohlmann R."/>
            <person name="Luedi P."/>
            <person name="Choi S."/>
            <person name="Wing R.A."/>
            <person name="Flavier A."/>
            <person name="Gaffney T.D."/>
            <person name="Philippsen P."/>
        </authorList>
    </citation>
    <scope>NUCLEOTIDE SEQUENCE [LARGE SCALE GENOMIC DNA]</scope>
    <source>
        <strain evidence="4">ATCC 10895 / CBS 109.51 / FGSC 9923 / NRRL Y-1056</strain>
    </source>
</reference>
<gene>
    <name evidence="3" type="ORF">AGOS_AGR045W</name>
</gene>
<evidence type="ECO:0000256" key="1">
    <source>
        <dbReference type="SAM" id="MobiDB-lite"/>
    </source>
</evidence>
<dbReference type="STRING" id="284811.Q750B2"/>
<dbReference type="GeneID" id="4623010"/>
<sequence length="256" mass="29570">MDYQEEQKQELEVLESIYADDLTVVCGEYPKIQFEVDLKLDLIPLASSSFTAAAISKEQHLVVDITLPERYPEEAPQLSIRPWDVRGGDEAGEEDEEQEYDEHGNPVVAKLENIPDSISFDGEVDGFASQAMRQVEEDMLLGIQMCFALISSIKEDAESWFQKELERREKEHERQLRERELEEQKKFRGTKVTHESYMSWRASFRQELGLDERDQERRMQAHLGRLSGRQIFEEGLAGEEDVEAGEDDIVQGIKQL</sequence>
<evidence type="ECO:0000313" key="3">
    <source>
        <dbReference type="EMBL" id="AAS54534.1"/>
    </source>
</evidence>
<dbReference type="KEGG" id="ago:AGOS_AGR045W"/>
<dbReference type="Pfam" id="PF05773">
    <property type="entry name" value="RWD"/>
    <property type="match status" value="1"/>
</dbReference>
<dbReference type="OMA" id="QWDEHKK"/>
<dbReference type="FunCoup" id="Q750B2">
    <property type="interactions" value="815"/>
</dbReference>
<dbReference type="OrthoDB" id="277175at2759"/>
<keyword evidence="4" id="KW-1185">Reference proteome</keyword>
<dbReference type="PROSITE" id="PS50908">
    <property type="entry name" value="RWD"/>
    <property type="match status" value="1"/>
</dbReference>
<dbReference type="Gene3D" id="3.10.110.10">
    <property type="entry name" value="Ubiquitin Conjugating Enzyme"/>
    <property type="match status" value="1"/>
</dbReference>
<dbReference type="InParanoid" id="Q750B2"/>
<dbReference type="InterPro" id="IPR016135">
    <property type="entry name" value="UBQ-conjugating_enzyme/RWD"/>
</dbReference>
<feature type="region of interest" description="Disordered" evidence="1">
    <location>
        <begin position="83"/>
        <end position="103"/>
    </location>
</feature>
<dbReference type="GO" id="GO:0002181">
    <property type="term" value="P:cytoplasmic translation"/>
    <property type="evidence" value="ECO:0000318"/>
    <property type="project" value="GO_Central"/>
</dbReference>
<evidence type="ECO:0000313" key="4">
    <source>
        <dbReference type="Proteomes" id="UP000000591"/>
    </source>
</evidence>
<organism evidence="3 4">
    <name type="scientific">Eremothecium gossypii (strain ATCC 10895 / CBS 109.51 / FGSC 9923 / NRRL Y-1056)</name>
    <name type="common">Yeast</name>
    <name type="synonym">Ashbya gossypii</name>
    <dbReference type="NCBI Taxonomy" id="284811"/>
    <lineage>
        <taxon>Eukaryota</taxon>
        <taxon>Fungi</taxon>
        <taxon>Dikarya</taxon>
        <taxon>Ascomycota</taxon>
        <taxon>Saccharomycotina</taxon>
        <taxon>Saccharomycetes</taxon>
        <taxon>Saccharomycetales</taxon>
        <taxon>Saccharomycetaceae</taxon>
        <taxon>Eremothecium</taxon>
    </lineage>
</organism>
<evidence type="ECO:0000259" key="2">
    <source>
        <dbReference type="PROSITE" id="PS50908"/>
    </source>
</evidence>
<dbReference type="RefSeq" id="NP_986710.1">
    <property type="nucleotide sequence ID" value="NM_211772.1"/>
</dbReference>
<accession>Q750B2</accession>
<proteinExistence type="predicted"/>
<dbReference type="PANTHER" id="PTHR12292">
    <property type="entry name" value="RWD DOMAIN-CONTAINING PROTEIN"/>
    <property type="match status" value="1"/>
</dbReference>
<dbReference type="HOGENOM" id="CLU_084528_0_0_1"/>
<feature type="compositionally biased region" description="Acidic residues" evidence="1">
    <location>
        <begin position="90"/>
        <end position="100"/>
    </location>
</feature>
<feature type="domain" description="RWD" evidence="2">
    <location>
        <begin position="9"/>
        <end position="160"/>
    </location>
</feature>
<dbReference type="eggNOG" id="KOG4018">
    <property type="taxonomic scope" value="Eukaryota"/>
</dbReference>
<dbReference type="AlphaFoldDB" id="Q750B2"/>
<dbReference type="InterPro" id="IPR006575">
    <property type="entry name" value="RWD_dom"/>
</dbReference>